<dbReference type="RefSeq" id="WP_220588752.1">
    <property type="nucleotide sequence ID" value="NZ_RKLQ01000002.1"/>
</dbReference>
<dbReference type="InterPro" id="IPR007050">
    <property type="entry name" value="HTH_bacterioopsin"/>
</dbReference>
<dbReference type="Pfam" id="PF15915">
    <property type="entry name" value="BAT"/>
    <property type="match status" value="1"/>
</dbReference>
<dbReference type="PANTHER" id="PTHR34236">
    <property type="entry name" value="DIMETHYL SULFOXIDE REDUCTASE TRANSCRIPTIONAL ACTIVATOR"/>
    <property type="match status" value="1"/>
</dbReference>
<keyword evidence="6" id="KW-1185">Reference proteome</keyword>
<comment type="caution">
    <text evidence="5">The sequence shown here is derived from an EMBL/GenBank/DDBJ whole genome shotgun (WGS) entry which is preliminary data.</text>
</comment>
<dbReference type="PANTHER" id="PTHR34236:SF1">
    <property type="entry name" value="DIMETHYL SULFOXIDE REDUCTASE TRANSCRIPTIONAL ACTIVATOR"/>
    <property type="match status" value="1"/>
</dbReference>
<dbReference type="AlphaFoldDB" id="A0A8J7YNS1"/>
<feature type="domain" description="Bacterioopsin transcriptional activator GAF and HTH associated" evidence="4">
    <location>
        <begin position="25"/>
        <end position="150"/>
    </location>
</feature>
<accession>A0A8J7YNS1</accession>
<keyword evidence="1" id="KW-0805">Transcription regulation</keyword>
<evidence type="ECO:0000259" key="3">
    <source>
        <dbReference type="Pfam" id="PF04967"/>
    </source>
</evidence>
<dbReference type="EMBL" id="RKLQ01000002">
    <property type="protein sequence ID" value="MBX0304538.1"/>
    <property type="molecule type" value="Genomic_DNA"/>
</dbReference>
<gene>
    <name evidence="5" type="ORF">EGD98_12745</name>
</gene>
<keyword evidence="2" id="KW-0804">Transcription</keyword>
<sequence>MSVIAHLRVPAMSFELGQILDVSEGRSIVLEDLVPLGEQAVPFFTIHGTEESEAFRAAVQNHPTVKDIQAVSSHEDRTLFALDWDVSQDRLFEGIEATNAHLLGATGGPNTWEFELRFRSHGALSDFKEYCSEAGISLEVARIYNPTRPESGPFYGLTQRQRDTLVRAVRKGYYSLPREISTQDLADEFDISDQAVTERLRRAIVALVDNSLVAAMEGQEEPGSPEP</sequence>
<evidence type="ECO:0000313" key="5">
    <source>
        <dbReference type="EMBL" id="MBX0304538.1"/>
    </source>
</evidence>
<evidence type="ECO:0000259" key="4">
    <source>
        <dbReference type="Pfam" id="PF15915"/>
    </source>
</evidence>
<dbReference type="Pfam" id="PF04967">
    <property type="entry name" value="HTH_10"/>
    <property type="match status" value="1"/>
</dbReference>
<proteinExistence type="predicted"/>
<evidence type="ECO:0000256" key="2">
    <source>
        <dbReference type="ARBA" id="ARBA00023163"/>
    </source>
</evidence>
<dbReference type="InterPro" id="IPR031803">
    <property type="entry name" value="BAT_GAF/HTH-assoc"/>
</dbReference>
<organism evidence="5 6">
    <name type="scientific">Haloarcula salinisoli</name>
    <dbReference type="NCBI Taxonomy" id="2487746"/>
    <lineage>
        <taxon>Archaea</taxon>
        <taxon>Methanobacteriati</taxon>
        <taxon>Methanobacteriota</taxon>
        <taxon>Stenosarchaea group</taxon>
        <taxon>Halobacteria</taxon>
        <taxon>Halobacteriales</taxon>
        <taxon>Haloarculaceae</taxon>
        <taxon>Haloarcula</taxon>
    </lineage>
</organism>
<dbReference type="Proteomes" id="UP000783863">
    <property type="component" value="Unassembled WGS sequence"/>
</dbReference>
<evidence type="ECO:0000256" key="1">
    <source>
        <dbReference type="ARBA" id="ARBA00023015"/>
    </source>
</evidence>
<protein>
    <submittedName>
        <fullName evidence="5">Helix-turn-helix domain-containing protein</fullName>
    </submittedName>
</protein>
<evidence type="ECO:0000313" key="6">
    <source>
        <dbReference type="Proteomes" id="UP000783863"/>
    </source>
</evidence>
<reference evidence="5" key="1">
    <citation type="submission" date="2021-06" db="EMBL/GenBank/DDBJ databases">
        <title>Halomicroarcula sp. F24A a new haloarchaeum isolated from saline soil.</title>
        <authorList>
            <person name="Duran-Viseras A."/>
            <person name="Sanchez-Porro C."/>
            <person name="Ventosa A."/>
        </authorList>
    </citation>
    <scope>NUCLEOTIDE SEQUENCE</scope>
    <source>
        <strain evidence="5">F24A</strain>
    </source>
</reference>
<feature type="domain" description="HTH bat-type" evidence="3">
    <location>
        <begin position="157"/>
        <end position="207"/>
    </location>
</feature>
<name>A0A8J7YNS1_9EURY</name>